<evidence type="ECO:0000313" key="2">
    <source>
        <dbReference type="Proteomes" id="UP000242258"/>
    </source>
</evidence>
<proteinExistence type="predicted"/>
<accession>A0A1E7Q2C3</accession>
<organism evidence="1 2">
    <name type="scientific">Rheinheimera salexigens</name>
    <dbReference type="NCBI Taxonomy" id="1628148"/>
    <lineage>
        <taxon>Bacteria</taxon>
        <taxon>Pseudomonadati</taxon>
        <taxon>Pseudomonadota</taxon>
        <taxon>Gammaproteobacteria</taxon>
        <taxon>Chromatiales</taxon>
        <taxon>Chromatiaceae</taxon>
        <taxon>Rheinheimera</taxon>
    </lineage>
</organism>
<evidence type="ECO:0000313" key="1">
    <source>
        <dbReference type="EMBL" id="OEY68218.1"/>
    </source>
</evidence>
<gene>
    <name evidence="1" type="ORF">BI198_00535</name>
</gene>
<protein>
    <recommendedName>
        <fullName evidence="3">Transmembrane cytochrome oxidase associated protein</fullName>
    </recommendedName>
</protein>
<evidence type="ECO:0008006" key="3">
    <source>
        <dbReference type="Google" id="ProtNLM"/>
    </source>
</evidence>
<name>A0A1E7Q2C3_9GAMM</name>
<reference evidence="2" key="1">
    <citation type="submission" date="2016-09" db="EMBL/GenBank/DDBJ databases">
        <authorList>
            <person name="Wan X."/>
            <person name="Hou S."/>
        </authorList>
    </citation>
    <scope>NUCLEOTIDE SEQUENCE [LARGE SCALE GENOMIC DNA]</scope>
    <source>
        <strain evidence="2">KH87</strain>
    </source>
</reference>
<comment type="caution">
    <text evidence="1">The sequence shown here is derived from an EMBL/GenBank/DDBJ whole genome shotgun (WGS) entry which is preliminary data.</text>
</comment>
<sequence>MAKNKFLLLFILCCAVPLLLAYLVLNFGWFDRGVTSNGQWQTEEEFVLTPSSEQAHWRIAVLPAKQCTELCQNAIYTVQQLYIGLGRKQQQVQPVLVSTESLPVLPNSFSQQAAKQNISTELLNQIVLIDHQGLALLRYPMPSTEAEMVLTAKALRQDLLKLLNYDRTDV</sequence>
<dbReference type="OrthoDB" id="9785445at2"/>
<keyword evidence="2" id="KW-1185">Reference proteome</keyword>
<dbReference type="AlphaFoldDB" id="A0A1E7Q2C3"/>
<dbReference type="Proteomes" id="UP000242258">
    <property type="component" value="Unassembled WGS sequence"/>
</dbReference>
<dbReference type="RefSeq" id="WP_070047785.1">
    <property type="nucleotide sequence ID" value="NZ_CBCSDO010000011.1"/>
</dbReference>
<dbReference type="STRING" id="1628148.BI198_00535"/>
<dbReference type="EMBL" id="MKEK01000001">
    <property type="protein sequence ID" value="OEY68218.1"/>
    <property type="molecule type" value="Genomic_DNA"/>
</dbReference>